<dbReference type="Proteomes" id="UP000594638">
    <property type="component" value="Unassembled WGS sequence"/>
</dbReference>
<evidence type="ECO:0008006" key="3">
    <source>
        <dbReference type="Google" id="ProtNLM"/>
    </source>
</evidence>
<organism evidence="1 2">
    <name type="scientific">Olea europaea subsp. europaea</name>
    <dbReference type="NCBI Taxonomy" id="158383"/>
    <lineage>
        <taxon>Eukaryota</taxon>
        <taxon>Viridiplantae</taxon>
        <taxon>Streptophyta</taxon>
        <taxon>Embryophyta</taxon>
        <taxon>Tracheophyta</taxon>
        <taxon>Spermatophyta</taxon>
        <taxon>Magnoliopsida</taxon>
        <taxon>eudicotyledons</taxon>
        <taxon>Gunneridae</taxon>
        <taxon>Pentapetalae</taxon>
        <taxon>asterids</taxon>
        <taxon>lamiids</taxon>
        <taxon>Lamiales</taxon>
        <taxon>Oleaceae</taxon>
        <taxon>Oleeae</taxon>
        <taxon>Olea</taxon>
    </lineage>
</organism>
<dbReference type="EMBL" id="CACTIH010005524">
    <property type="protein sequence ID" value="CAA2996400.1"/>
    <property type="molecule type" value="Genomic_DNA"/>
</dbReference>
<dbReference type="Gramene" id="OE9A120433T1">
    <property type="protein sequence ID" value="OE9A120433C1"/>
    <property type="gene ID" value="OE9A120433"/>
</dbReference>
<dbReference type="PANTHER" id="PTHR48449:SF1">
    <property type="entry name" value="DUF1985 DOMAIN-CONTAINING PROTEIN"/>
    <property type="match status" value="1"/>
</dbReference>
<comment type="caution">
    <text evidence="1">The sequence shown here is derived from an EMBL/GenBank/DDBJ whole genome shotgun (WGS) entry which is preliminary data.</text>
</comment>
<gene>
    <name evidence="1" type="ORF">OLEA9_A120433</name>
</gene>
<protein>
    <recommendedName>
        <fullName evidence="3">Aminotransferase-like plant mobile domain-containing protein</fullName>
    </recommendedName>
</protein>
<proteinExistence type="predicted"/>
<sequence length="139" mass="16232">MPDLDLVEALPDNDIAIFRALYFLTAHLFPRDYKKVVDHFLFVLVEDFNEMNSFPWGKLLFQITLSALRGGLSRRFPHYRILVAFQASIYETFLSLDGIVVTRISRLHPRNLNWMADEQPLVAKLEGPNYFSNPKLKFQ</sequence>
<keyword evidence="2" id="KW-1185">Reference proteome</keyword>
<dbReference type="AlphaFoldDB" id="A0A8S0SV27"/>
<reference evidence="1 2" key="1">
    <citation type="submission" date="2019-12" db="EMBL/GenBank/DDBJ databases">
        <authorList>
            <person name="Alioto T."/>
            <person name="Alioto T."/>
            <person name="Gomez Garrido J."/>
        </authorList>
    </citation>
    <scope>NUCLEOTIDE SEQUENCE [LARGE SCALE GENOMIC DNA]</scope>
</reference>
<evidence type="ECO:0000313" key="2">
    <source>
        <dbReference type="Proteomes" id="UP000594638"/>
    </source>
</evidence>
<dbReference type="PANTHER" id="PTHR48449">
    <property type="entry name" value="DUF1985 DOMAIN-CONTAINING PROTEIN"/>
    <property type="match status" value="1"/>
</dbReference>
<evidence type="ECO:0000313" key="1">
    <source>
        <dbReference type="EMBL" id="CAA2996400.1"/>
    </source>
</evidence>
<name>A0A8S0SV27_OLEEU</name>
<dbReference type="OrthoDB" id="929250at2759"/>
<accession>A0A8S0SV27</accession>